<accession>A0AAV7K2P0</accession>
<protein>
    <submittedName>
        <fullName evidence="2">Uncharacterized protein</fullName>
    </submittedName>
</protein>
<sequence>MYQSKEEEMQISQTIFISVICAGLILQSIIILYSLGYIVYLVKLIQKDRDRSKNAKYRAQYKSKEIEQNAKDNYTKNRIILAVLVFEAIYRVVGIIDYFHILSKQHEVPVPEYQLTTNCSLRAGTQLALYYQWGTAYNVLVGASHATLVFVLSLMNVLTLHIIKMINNYKNSKDHWVAVYLTYSIIKCIIIQGLPLFPVFILPVLVFYLGVLFADYVILLKLSKNLYCVLKRRCIEIKNHGSEEELNVLSSFEQNVKSYKYFSLILMMGFAMQIIGEFAQLTVQYFIGSALENPCFLKQYII</sequence>
<proteinExistence type="predicted"/>
<organism evidence="2 3">
    <name type="scientific">Oopsacas minuta</name>
    <dbReference type="NCBI Taxonomy" id="111878"/>
    <lineage>
        <taxon>Eukaryota</taxon>
        <taxon>Metazoa</taxon>
        <taxon>Porifera</taxon>
        <taxon>Hexactinellida</taxon>
        <taxon>Hexasterophora</taxon>
        <taxon>Lyssacinosida</taxon>
        <taxon>Leucopsacidae</taxon>
        <taxon>Oopsacas</taxon>
    </lineage>
</organism>
<keyword evidence="1" id="KW-0812">Transmembrane</keyword>
<keyword evidence="1" id="KW-1133">Transmembrane helix</keyword>
<feature type="transmembrane region" description="Helical" evidence="1">
    <location>
        <begin position="261"/>
        <end position="287"/>
    </location>
</feature>
<keyword evidence="1" id="KW-0472">Membrane</keyword>
<reference evidence="2 3" key="1">
    <citation type="journal article" date="2023" name="BMC Biol.">
        <title>The compact genome of the sponge Oopsacas minuta (Hexactinellida) is lacking key metazoan core genes.</title>
        <authorList>
            <person name="Santini S."/>
            <person name="Schenkelaars Q."/>
            <person name="Jourda C."/>
            <person name="Duchesne M."/>
            <person name="Belahbib H."/>
            <person name="Rocher C."/>
            <person name="Selva M."/>
            <person name="Riesgo A."/>
            <person name="Vervoort M."/>
            <person name="Leys S.P."/>
            <person name="Kodjabachian L."/>
            <person name="Le Bivic A."/>
            <person name="Borchiellini C."/>
            <person name="Claverie J.M."/>
            <person name="Renard E."/>
        </authorList>
    </citation>
    <scope>NUCLEOTIDE SEQUENCE [LARGE SCALE GENOMIC DNA]</scope>
    <source>
        <strain evidence="2">SPO-2</strain>
    </source>
</reference>
<gene>
    <name evidence="2" type="ORF">LOD99_2684</name>
</gene>
<name>A0AAV7K2P0_9METZ</name>
<feature type="transmembrane region" description="Helical" evidence="1">
    <location>
        <begin position="15"/>
        <end position="42"/>
    </location>
</feature>
<feature type="transmembrane region" description="Helical" evidence="1">
    <location>
        <begin position="79"/>
        <end position="101"/>
    </location>
</feature>
<dbReference type="AlphaFoldDB" id="A0AAV7K2P0"/>
<dbReference type="EMBL" id="JAKMXF010000221">
    <property type="protein sequence ID" value="KAI6654805.1"/>
    <property type="molecule type" value="Genomic_DNA"/>
</dbReference>
<evidence type="ECO:0000313" key="3">
    <source>
        <dbReference type="Proteomes" id="UP001165289"/>
    </source>
</evidence>
<evidence type="ECO:0000313" key="2">
    <source>
        <dbReference type="EMBL" id="KAI6654805.1"/>
    </source>
</evidence>
<evidence type="ECO:0000256" key="1">
    <source>
        <dbReference type="SAM" id="Phobius"/>
    </source>
</evidence>
<keyword evidence="3" id="KW-1185">Reference proteome</keyword>
<feature type="transmembrane region" description="Helical" evidence="1">
    <location>
        <begin position="139"/>
        <end position="163"/>
    </location>
</feature>
<comment type="caution">
    <text evidence="2">The sequence shown here is derived from an EMBL/GenBank/DDBJ whole genome shotgun (WGS) entry which is preliminary data.</text>
</comment>
<dbReference type="Proteomes" id="UP001165289">
    <property type="component" value="Unassembled WGS sequence"/>
</dbReference>
<feature type="transmembrane region" description="Helical" evidence="1">
    <location>
        <begin position="200"/>
        <end position="222"/>
    </location>
</feature>
<feature type="transmembrane region" description="Helical" evidence="1">
    <location>
        <begin position="175"/>
        <end position="194"/>
    </location>
</feature>